<proteinExistence type="predicted"/>
<feature type="compositionally biased region" description="Polar residues" evidence="1">
    <location>
        <begin position="122"/>
        <end position="132"/>
    </location>
</feature>
<reference evidence="2" key="1">
    <citation type="journal article" date="2014" name="Int. J. Syst. Evol. Microbiol.">
        <title>Complete genome sequence of Corynebacterium casei LMG S-19264T (=DSM 44701T), isolated from a smear-ripened cheese.</title>
        <authorList>
            <consortium name="US DOE Joint Genome Institute (JGI-PGF)"/>
            <person name="Walter F."/>
            <person name="Albersmeier A."/>
            <person name="Kalinowski J."/>
            <person name="Ruckert C."/>
        </authorList>
    </citation>
    <scope>NUCLEOTIDE SEQUENCE</scope>
    <source>
        <strain evidence="2">JCM 3091</strain>
    </source>
</reference>
<evidence type="ECO:0000256" key="1">
    <source>
        <dbReference type="SAM" id="MobiDB-lite"/>
    </source>
</evidence>
<evidence type="ECO:0000313" key="2">
    <source>
        <dbReference type="EMBL" id="GGK37608.1"/>
    </source>
</evidence>
<dbReference type="Proteomes" id="UP000662200">
    <property type="component" value="Unassembled WGS sequence"/>
</dbReference>
<dbReference type="AlphaFoldDB" id="A0A8J3FLS7"/>
<protein>
    <submittedName>
        <fullName evidence="2">Uncharacterized protein</fullName>
    </submittedName>
</protein>
<feature type="compositionally biased region" description="Pro residues" evidence="1">
    <location>
        <begin position="32"/>
        <end position="46"/>
    </location>
</feature>
<accession>A0A8J3FLS7</accession>
<reference evidence="2" key="2">
    <citation type="submission" date="2020-09" db="EMBL/GenBank/DDBJ databases">
        <authorList>
            <person name="Sun Q."/>
            <person name="Ohkuma M."/>
        </authorList>
    </citation>
    <scope>NUCLEOTIDE SEQUENCE</scope>
    <source>
        <strain evidence="2">JCM 3091</strain>
    </source>
</reference>
<feature type="compositionally biased region" description="Low complexity" evidence="1">
    <location>
        <begin position="11"/>
        <end position="20"/>
    </location>
</feature>
<feature type="compositionally biased region" description="Pro residues" evidence="1">
    <location>
        <begin position="1"/>
        <end position="10"/>
    </location>
</feature>
<organism evidence="2 3">
    <name type="scientific">Pilimelia terevasa</name>
    <dbReference type="NCBI Taxonomy" id="53372"/>
    <lineage>
        <taxon>Bacteria</taxon>
        <taxon>Bacillati</taxon>
        <taxon>Actinomycetota</taxon>
        <taxon>Actinomycetes</taxon>
        <taxon>Micromonosporales</taxon>
        <taxon>Micromonosporaceae</taxon>
        <taxon>Pilimelia</taxon>
    </lineage>
</organism>
<comment type="caution">
    <text evidence="2">The sequence shown here is derived from an EMBL/GenBank/DDBJ whole genome shotgun (WGS) entry which is preliminary data.</text>
</comment>
<keyword evidence="3" id="KW-1185">Reference proteome</keyword>
<name>A0A8J3FLS7_9ACTN</name>
<sequence>MRPPAAPAGRPPASRAAASRSDPRTWRGIAAPSPPARGAPDPPAPPDAAAAPDAAGGVVAPEAAGGLVAPEAADAVRPVAGSGRSTDSPVPSPPRGSGRSVEVPGRAVDVSGRSVELPAPRRSSSVLRSTVA</sequence>
<feature type="compositionally biased region" description="Low complexity" evidence="1">
    <location>
        <begin position="47"/>
        <end position="75"/>
    </location>
</feature>
<evidence type="ECO:0000313" key="3">
    <source>
        <dbReference type="Proteomes" id="UP000662200"/>
    </source>
</evidence>
<dbReference type="EMBL" id="BMQC01000013">
    <property type="protein sequence ID" value="GGK37608.1"/>
    <property type="molecule type" value="Genomic_DNA"/>
</dbReference>
<feature type="region of interest" description="Disordered" evidence="1">
    <location>
        <begin position="1"/>
        <end position="132"/>
    </location>
</feature>
<gene>
    <name evidence="2" type="ORF">GCM10010124_33020</name>
</gene>